<keyword evidence="1" id="KW-1133">Transmembrane helix</keyword>
<organism evidence="2 3">
    <name type="scientific">Eiseniibacteriota bacterium</name>
    <dbReference type="NCBI Taxonomy" id="2212470"/>
    <lineage>
        <taxon>Bacteria</taxon>
        <taxon>Candidatus Eiseniibacteriota</taxon>
    </lineage>
</organism>
<dbReference type="GO" id="GO:0005886">
    <property type="term" value="C:plasma membrane"/>
    <property type="evidence" value="ECO:0007669"/>
    <property type="project" value="TreeGrafter"/>
</dbReference>
<evidence type="ECO:0000256" key="1">
    <source>
        <dbReference type="SAM" id="Phobius"/>
    </source>
</evidence>
<dbReference type="PANTHER" id="PTHR32309">
    <property type="entry name" value="TYROSINE-PROTEIN KINASE"/>
    <property type="match status" value="1"/>
</dbReference>
<dbReference type="Proteomes" id="UP000748308">
    <property type="component" value="Unassembled WGS sequence"/>
</dbReference>
<name>A0A937X9E7_UNCEI</name>
<evidence type="ECO:0008006" key="4">
    <source>
        <dbReference type="Google" id="ProtNLM"/>
    </source>
</evidence>
<evidence type="ECO:0000313" key="2">
    <source>
        <dbReference type="EMBL" id="MBM3316479.1"/>
    </source>
</evidence>
<feature type="transmembrane region" description="Helical" evidence="1">
    <location>
        <begin position="376"/>
        <end position="395"/>
    </location>
</feature>
<gene>
    <name evidence="2" type="ORF">FJY75_01375</name>
</gene>
<dbReference type="PANTHER" id="PTHR32309:SF13">
    <property type="entry name" value="FERRIC ENTEROBACTIN TRANSPORT PROTEIN FEPE"/>
    <property type="match status" value="1"/>
</dbReference>
<keyword evidence="1" id="KW-0472">Membrane</keyword>
<feature type="transmembrane region" description="Helical" evidence="1">
    <location>
        <begin position="32"/>
        <end position="53"/>
    </location>
</feature>
<keyword evidence="1" id="KW-0812">Transmembrane</keyword>
<protein>
    <recommendedName>
        <fullName evidence="4">Tyrosine kinase G-rich domain-containing protein</fullName>
    </recommendedName>
</protein>
<proteinExistence type="predicted"/>
<accession>A0A937X9E7</accession>
<evidence type="ECO:0000313" key="3">
    <source>
        <dbReference type="Proteomes" id="UP000748308"/>
    </source>
</evidence>
<dbReference type="GO" id="GO:0004713">
    <property type="term" value="F:protein tyrosine kinase activity"/>
    <property type="evidence" value="ECO:0007669"/>
    <property type="project" value="TreeGrafter"/>
</dbReference>
<reference evidence="2" key="1">
    <citation type="submission" date="2019-03" db="EMBL/GenBank/DDBJ databases">
        <title>Lake Tanganyika Metagenome-Assembled Genomes (MAGs).</title>
        <authorList>
            <person name="Tran P."/>
        </authorList>
    </citation>
    <scope>NUCLEOTIDE SEQUENCE</scope>
    <source>
        <strain evidence="2">M_DeepCast_400m_m2_100</strain>
    </source>
</reference>
<sequence length="417" mass="45878">MSATAGSGAETRGARRLPVAPFLEVLLARRGLVVGLTLGAALCAVLLGAVWPVTYEASLTILPPEASAPFMLGAESLESSLASLQVGFARANASALYADMLRSRSVRRHAIDRLGLLRVYGLEMPDTLKAYTYALAQLEQDTAVIALRNGLIVVVTRAHTGFFPARRDKEEARRRTAAIGNALAEGLELVHRTKNTNQARRARLYLEGQLAQTSGELERVGADLAAFQREHLAISLDDQLRVGVETAGHVEAEILSREVALSVARETMSASHPEVRRLESEISALRRQLESLHRGGGPSRIAGGDSLAWGLGELPEIARQYALRWRDLKLQERLYELLTAQLYQARLKETETLPVIQVLDEAMVPVFKKSPVIRKVALIAALLGFLAAVLIAHLLEWWRRYEWRGADAAVVRRLWGR</sequence>
<dbReference type="EMBL" id="VGIY01000016">
    <property type="protein sequence ID" value="MBM3316479.1"/>
    <property type="molecule type" value="Genomic_DNA"/>
</dbReference>
<dbReference type="AlphaFoldDB" id="A0A937X9E7"/>
<dbReference type="InterPro" id="IPR050445">
    <property type="entry name" value="Bact_polysacc_biosynth/exp"/>
</dbReference>
<comment type="caution">
    <text evidence="2">The sequence shown here is derived from an EMBL/GenBank/DDBJ whole genome shotgun (WGS) entry which is preliminary data.</text>
</comment>